<evidence type="ECO:0000259" key="2">
    <source>
        <dbReference type="Pfam" id="PF00534"/>
    </source>
</evidence>
<evidence type="ECO:0000256" key="1">
    <source>
        <dbReference type="ARBA" id="ARBA00022679"/>
    </source>
</evidence>
<dbReference type="SUPFAM" id="SSF53756">
    <property type="entry name" value="UDP-Glycosyltransferase/glycogen phosphorylase"/>
    <property type="match status" value="1"/>
</dbReference>
<proteinExistence type="predicted"/>
<accession>A0A414M834</accession>
<dbReference type="InterPro" id="IPR001296">
    <property type="entry name" value="Glyco_trans_1"/>
</dbReference>
<dbReference type="GO" id="GO:0016757">
    <property type="term" value="F:glycosyltransferase activity"/>
    <property type="evidence" value="ECO:0007669"/>
    <property type="project" value="InterPro"/>
</dbReference>
<gene>
    <name evidence="4" type="ORF">DW701_12990</name>
</gene>
<comment type="caution">
    <text evidence="4">The sequence shown here is derived from an EMBL/GenBank/DDBJ whole genome shotgun (WGS) entry which is preliminary data.</text>
</comment>
<dbReference type="EMBL" id="QSLA01000015">
    <property type="protein sequence ID" value="RHF06607.1"/>
    <property type="molecule type" value="Genomic_DNA"/>
</dbReference>
<dbReference type="Pfam" id="PF00534">
    <property type="entry name" value="Glycos_transf_1"/>
    <property type="match status" value="1"/>
</dbReference>
<dbReference type="Gene3D" id="3.40.50.2000">
    <property type="entry name" value="Glycogen Phosphorylase B"/>
    <property type="match status" value="2"/>
</dbReference>
<dbReference type="GO" id="GO:0009103">
    <property type="term" value="P:lipopolysaccharide biosynthetic process"/>
    <property type="evidence" value="ECO:0007669"/>
    <property type="project" value="TreeGrafter"/>
</dbReference>
<reference evidence="4 5" key="1">
    <citation type="submission" date="2018-08" db="EMBL/GenBank/DDBJ databases">
        <title>A genome reference for cultivated species of the human gut microbiota.</title>
        <authorList>
            <person name="Zou Y."/>
            <person name="Xue W."/>
            <person name="Luo G."/>
        </authorList>
    </citation>
    <scope>NUCLEOTIDE SEQUENCE [LARGE SCALE GENOMIC DNA]</scope>
    <source>
        <strain evidence="4 5">AM26-26AC</strain>
    </source>
</reference>
<name>A0A414M834_9BACE</name>
<dbReference type="AlphaFoldDB" id="A0A414M834"/>
<dbReference type="PANTHER" id="PTHR46401">
    <property type="entry name" value="GLYCOSYLTRANSFERASE WBBK-RELATED"/>
    <property type="match status" value="1"/>
</dbReference>
<evidence type="ECO:0000259" key="3">
    <source>
        <dbReference type="Pfam" id="PF13439"/>
    </source>
</evidence>
<evidence type="ECO:0000313" key="4">
    <source>
        <dbReference type="EMBL" id="RHF06607.1"/>
    </source>
</evidence>
<protein>
    <submittedName>
        <fullName evidence="4">Glycosyltransferase</fullName>
    </submittedName>
</protein>
<organism evidence="4 5">
    <name type="scientific">Bacteroides eggerthii</name>
    <dbReference type="NCBI Taxonomy" id="28111"/>
    <lineage>
        <taxon>Bacteria</taxon>
        <taxon>Pseudomonadati</taxon>
        <taxon>Bacteroidota</taxon>
        <taxon>Bacteroidia</taxon>
        <taxon>Bacteroidales</taxon>
        <taxon>Bacteroidaceae</taxon>
        <taxon>Bacteroides</taxon>
    </lineage>
</organism>
<keyword evidence="1 4" id="KW-0808">Transferase</keyword>
<dbReference type="RefSeq" id="WP_118226167.1">
    <property type="nucleotide sequence ID" value="NZ_JAQECU010000001.1"/>
</dbReference>
<evidence type="ECO:0000313" key="5">
    <source>
        <dbReference type="Proteomes" id="UP000283538"/>
    </source>
</evidence>
<dbReference type="InterPro" id="IPR028098">
    <property type="entry name" value="Glyco_trans_4-like_N"/>
</dbReference>
<sequence>MKVCHITSGHSRYDARIFRKQCRTLAQNGIDTVLVCCDGKGEEKKDGVQIVSYSDHSLSKKERFRLLFDNQVFLKYLLSLDADIYQFHELELLEIGRLLKKNYRKVIFDSHENWKEHILGLLPNVFLLQRIFRYLFDLYYGYVLKKFDAIFSVSPNMVNELLKYNTNVYFVSNYPIINDTEEFIQSSFNTNTFVYAGTVYEFSNQLNITKAIQCIDYQSASYLIIGNIDNKLKEAMLSFDNSHKLSFVSWITPEDLRKRMSQCLAGMVLFDYVPFCCNREGQMGSNKIFEYMQIGLPVICTDFLLWEKLIIDKYDCGISVSPNNLDEIVKAMKFLIENKSEAKRMGENGRFAVLNEFNWEKGVEEYLNNYYKIIANNI</sequence>
<feature type="domain" description="Glycosyl transferase family 1" evidence="2">
    <location>
        <begin position="189"/>
        <end position="350"/>
    </location>
</feature>
<feature type="domain" description="Glycosyltransferase subfamily 4-like N-terminal" evidence="3">
    <location>
        <begin position="20"/>
        <end position="165"/>
    </location>
</feature>
<dbReference type="PANTHER" id="PTHR46401:SF2">
    <property type="entry name" value="GLYCOSYLTRANSFERASE WBBK-RELATED"/>
    <property type="match status" value="1"/>
</dbReference>
<dbReference type="Proteomes" id="UP000283538">
    <property type="component" value="Unassembled WGS sequence"/>
</dbReference>
<dbReference type="Pfam" id="PF13439">
    <property type="entry name" value="Glyco_transf_4"/>
    <property type="match status" value="1"/>
</dbReference>